<keyword evidence="1" id="KW-0805">Transcription regulation</keyword>
<evidence type="ECO:0000256" key="2">
    <source>
        <dbReference type="ARBA" id="ARBA00023125"/>
    </source>
</evidence>
<evidence type="ECO:0000313" key="6">
    <source>
        <dbReference type="EMBL" id="KPL50719.1"/>
    </source>
</evidence>
<dbReference type="PROSITE" id="PS50977">
    <property type="entry name" value="HTH_TETR_2"/>
    <property type="match status" value="1"/>
</dbReference>
<evidence type="ECO:0000259" key="5">
    <source>
        <dbReference type="PROSITE" id="PS50977"/>
    </source>
</evidence>
<comment type="caution">
    <text evidence="6">The sequence shown here is derived from an EMBL/GenBank/DDBJ whole genome shotgun (WGS) entry which is preliminary data.</text>
</comment>
<dbReference type="STRING" id="665126.ABB55_28305"/>
<dbReference type="GO" id="GO:0003677">
    <property type="term" value="F:DNA binding"/>
    <property type="evidence" value="ECO:0007669"/>
    <property type="project" value="UniProtKB-UniRule"/>
</dbReference>
<feature type="DNA-binding region" description="H-T-H motif" evidence="4">
    <location>
        <begin position="30"/>
        <end position="49"/>
    </location>
</feature>
<evidence type="ECO:0000256" key="1">
    <source>
        <dbReference type="ARBA" id="ARBA00023015"/>
    </source>
</evidence>
<dbReference type="InterPro" id="IPR011075">
    <property type="entry name" value="TetR_C"/>
</dbReference>
<dbReference type="Pfam" id="PF00440">
    <property type="entry name" value="TetR_N"/>
    <property type="match status" value="1"/>
</dbReference>
<keyword evidence="7" id="KW-1185">Reference proteome</keyword>
<dbReference type="SUPFAM" id="SSF48498">
    <property type="entry name" value="Tetracyclin repressor-like, C-terminal domain"/>
    <property type="match status" value="1"/>
</dbReference>
<reference evidence="6 7" key="1">
    <citation type="submission" date="2015-09" db="EMBL/GenBank/DDBJ databases">
        <authorList>
            <person name="Jackson K.R."/>
            <person name="Lunt B.L."/>
            <person name="Fisher J.N.B."/>
            <person name="Gardner A.V."/>
            <person name="Bailey M.E."/>
            <person name="Deus L.M."/>
            <person name="Earl A.S."/>
            <person name="Gibby P.D."/>
            <person name="Hartmann K.A."/>
            <person name="Liu J.E."/>
            <person name="Manci A.M."/>
            <person name="Nielsen D.A."/>
            <person name="Solomon M.B."/>
            <person name="Breakwell D.P."/>
            <person name="Burnett S.H."/>
            <person name="Grose J.H."/>
        </authorList>
    </citation>
    <scope>NUCLEOTIDE SEQUENCE [LARGE SCALE GENOMIC DNA]</scope>
    <source>
        <strain evidence="6 7">16</strain>
    </source>
</reference>
<dbReference type="Proteomes" id="UP000048984">
    <property type="component" value="Unassembled WGS sequence"/>
</dbReference>
<sequence>MPRPPNPEVRSRLIEKGAEIIHRLGFNGCGVQDITAAAGVPKGSFYNYFESKDAFAAAILDEYWRAIESNYVSILEDDFVSPLKRVERHFSELIEYHERQKFTFGCLIGNLALELAAQSSIARSKLKALLRTWTAALAKCLSAASEAGELPLAREPQDLAATLIEAFEGAVMVAKVEQSGRALRRFGTVALPRLLA</sequence>
<gene>
    <name evidence="6" type="ORF">ABB55_28305</name>
</gene>
<dbReference type="InterPro" id="IPR036271">
    <property type="entry name" value="Tet_transcr_reg_TetR-rel_C_sf"/>
</dbReference>
<dbReference type="InterPro" id="IPR009057">
    <property type="entry name" value="Homeodomain-like_sf"/>
</dbReference>
<reference evidence="6 7" key="2">
    <citation type="submission" date="2015-10" db="EMBL/GenBank/DDBJ databases">
        <title>Draft Genome Sequence of Prosthecomicrobium hirschii ATCC 27832.</title>
        <authorList>
            <person name="Daniel J."/>
            <person name="Givan S.A."/>
            <person name="Brun Y.V."/>
            <person name="Brown P.J."/>
        </authorList>
    </citation>
    <scope>NUCLEOTIDE SEQUENCE [LARGE SCALE GENOMIC DNA]</scope>
    <source>
        <strain evidence="6 7">16</strain>
    </source>
</reference>
<dbReference type="Gene3D" id="1.10.357.10">
    <property type="entry name" value="Tetracycline Repressor, domain 2"/>
    <property type="match status" value="1"/>
</dbReference>
<dbReference type="PANTHER" id="PTHR47506">
    <property type="entry name" value="TRANSCRIPTIONAL REGULATORY PROTEIN"/>
    <property type="match status" value="1"/>
</dbReference>
<evidence type="ECO:0000313" key="7">
    <source>
        <dbReference type="Proteomes" id="UP000048984"/>
    </source>
</evidence>
<organism evidence="6 7">
    <name type="scientific">Prosthecodimorpha hirschii</name>
    <dbReference type="NCBI Taxonomy" id="665126"/>
    <lineage>
        <taxon>Bacteria</taxon>
        <taxon>Pseudomonadati</taxon>
        <taxon>Pseudomonadota</taxon>
        <taxon>Alphaproteobacteria</taxon>
        <taxon>Hyphomicrobiales</taxon>
        <taxon>Ancalomicrobiaceae</taxon>
        <taxon>Prosthecodimorpha</taxon>
    </lineage>
</organism>
<dbReference type="SUPFAM" id="SSF46689">
    <property type="entry name" value="Homeodomain-like"/>
    <property type="match status" value="1"/>
</dbReference>
<evidence type="ECO:0000256" key="4">
    <source>
        <dbReference type="PROSITE-ProRule" id="PRU00335"/>
    </source>
</evidence>
<accession>A0A0P6VYG8</accession>
<feature type="domain" description="HTH tetR-type" evidence="5">
    <location>
        <begin position="7"/>
        <end position="67"/>
    </location>
</feature>
<dbReference type="PANTHER" id="PTHR47506:SF6">
    <property type="entry name" value="HTH-TYPE TRANSCRIPTIONAL REPRESSOR NEMR"/>
    <property type="match status" value="1"/>
</dbReference>
<dbReference type="EMBL" id="LJYW01000004">
    <property type="protein sequence ID" value="KPL50719.1"/>
    <property type="molecule type" value="Genomic_DNA"/>
</dbReference>
<dbReference type="RefSeq" id="WP_054362429.1">
    <property type="nucleotide sequence ID" value="NZ_LJYW01000004.1"/>
</dbReference>
<proteinExistence type="predicted"/>
<evidence type="ECO:0000256" key="3">
    <source>
        <dbReference type="ARBA" id="ARBA00023163"/>
    </source>
</evidence>
<keyword evidence="2 4" id="KW-0238">DNA-binding</keyword>
<dbReference type="InterPro" id="IPR001647">
    <property type="entry name" value="HTH_TetR"/>
</dbReference>
<dbReference type="Pfam" id="PF16925">
    <property type="entry name" value="TetR_C_13"/>
    <property type="match status" value="1"/>
</dbReference>
<keyword evidence="3" id="KW-0804">Transcription</keyword>
<name>A0A0P6VYG8_9HYPH</name>
<dbReference type="PRINTS" id="PR00455">
    <property type="entry name" value="HTHTETR"/>
</dbReference>
<dbReference type="AlphaFoldDB" id="A0A0P6VYG8"/>
<protein>
    <submittedName>
        <fullName evidence="6">TetR family transcriptional regulator</fullName>
    </submittedName>
</protein>